<accession>A0A0E9VV01</accession>
<proteinExistence type="predicted"/>
<name>A0A0E9VV01_ANGAN</name>
<dbReference type="AlphaFoldDB" id="A0A0E9VV01"/>
<evidence type="ECO:0000313" key="1">
    <source>
        <dbReference type="EMBL" id="JAH81113.1"/>
    </source>
</evidence>
<dbReference type="EMBL" id="GBXM01027464">
    <property type="protein sequence ID" value="JAH81113.1"/>
    <property type="molecule type" value="Transcribed_RNA"/>
</dbReference>
<protein>
    <submittedName>
        <fullName evidence="1">Uncharacterized protein</fullName>
    </submittedName>
</protein>
<organism evidence="1">
    <name type="scientific">Anguilla anguilla</name>
    <name type="common">European freshwater eel</name>
    <name type="synonym">Muraena anguilla</name>
    <dbReference type="NCBI Taxonomy" id="7936"/>
    <lineage>
        <taxon>Eukaryota</taxon>
        <taxon>Metazoa</taxon>
        <taxon>Chordata</taxon>
        <taxon>Craniata</taxon>
        <taxon>Vertebrata</taxon>
        <taxon>Euteleostomi</taxon>
        <taxon>Actinopterygii</taxon>
        <taxon>Neopterygii</taxon>
        <taxon>Teleostei</taxon>
        <taxon>Anguilliformes</taxon>
        <taxon>Anguillidae</taxon>
        <taxon>Anguilla</taxon>
    </lineage>
</organism>
<reference evidence="1" key="2">
    <citation type="journal article" date="2015" name="Fish Shellfish Immunol.">
        <title>Early steps in the European eel (Anguilla anguilla)-Vibrio vulnificus interaction in the gills: Role of the RtxA13 toxin.</title>
        <authorList>
            <person name="Callol A."/>
            <person name="Pajuelo D."/>
            <person name="Ebbesson L."/>
            <person name="Teles M."/>
            <person name="MacKenzie S."/>
            <person name="Amaro C."/>
        </authorList>
    </citation>
    <scope>NUCLEOTIDE SEQUENCE</scope>
</reference>
<sequence>MLFNITVHSNVVFILHSDVVIHYTVACRNMTSYFAPLKLFTKT</sequence>
<reference evidence="1" key="1">
    <citation type="submission" date="2014-11" db="EMBL/GenBank/DDBJ databases">
        <authorList>
            <person name="Amaro Gonzalez C."/>
        </authorList>
    </citation>
    <scope>NUCLEOTIDE SEQUENCE</scope>
</reference>